<keyword evidence="7" id="KW-0843">Virulence</keyword>
<dbReference type="InterPro" id="IPR001343">
    <property type="entry name" value="Hemolysn_Ca-bd"/>
</dbReference>
<keyword evidence="4" id="KW-0964">Secreted</keyword>
<proteinExistence type="predicted"/>
<comment type="cofactor">
    <cofactor evidence="1">
        <name>Ca(2+)</name>
        <dbReference type="ChEBI" id="CHEBI:29108"/>
    </cofactor>
</comment>
<evidence type="ECO:0000256" key="3">
    <source>
        <dbReference type="ARBA" id="ARBA00004613"/>
    </source>
</evidence>
<evidence type="ECO:0000259" key="11">
    <source>
        <dbReference type="Pfam" id="PF08548"/>
    </source>
</evidence>
<dbReference type="InterPro" id="IPR034033">
    <property type="entry name" value="Serralysin-like"/>
</dbReference>
<dbReference type="InterPro" id="IPR050557">
    <property type="entry name" value="RTX_toxin/Mannuronan_C5-epim"/>
</dbReference>
<dbReference type="Proteomes" id="UP001156702">
    <property type="component" value="Unassembled WGS sequence"/>
</dbReference>
<dbReference type="Gene3D" id="2.160.20.160">
    <property type="match status" value="1"/>
</dbReference>
<keyword evidence="6" id="KW-0677">Repeat</keyword>
<dbReference type="PROSITE" id="PS00330">
    <property type="entry name" value="HEMOLYSIN_CALCIUM"/>
    <property type="match status" value="8"/>
</dbReference>
<dbReference type="EMBL" id="BSOP01000001">
    <property type="protein sequence ID" value="GLR48826.1"/>
    <property type="molecule type" value="Genomic_DNA"/>
</dbReference>
<keyword evidence="13" id="KW-1185">Reference proteome</keyword>
<dbReference type="InterPro" id="IPR007280">
    <property type="entry name" value="Peptidase_C_arc/bac"/>
</dbReference>
<keyword evidence="8" id="KW-0472">Membrane</keyword>
<evidence type="ECO:0000256" key="4">
    <source>
        <dbReference type="ARBA" id="ARBA00022525"/>
    </source>
</evidence>
<evidence type="ECO:0008006" key="14">
    <source>
        <dbReference type="Google" id="ProtNLM"/>
    </source>
</evidence>
<evidence type="ECO:0000256" key="8">
    <source>
        <dbReference type="ARBA" id="ARBA00023136"/>
    </source>
</evidence>
<dbReference type="InterPro" id="IPR003995">
    <property type="entry name" value="RTX_toxin_determinant-A"/>
</dbReference>
<organism evidence="12 13">
    <name type="scientific">Shinella yambaruensis</name>
    <dbReference type="NCBI Taxonomy" id="415996"/>
    <lineage>
        <taxon>Bacteria</taxon>
        <taxon>Pseudomonadati</taxon>
        <taxon>Pseudomonadota</taxon>
        <taxon>Alphaproteobacteria</taxon>
        <taxon>Hyphomicrobiales</taxon>
        <taxon>Rhizobiaceae</taxon>
        <taxon>Shinella</taxon>
    </lineage>
</organism>
<dbReference type="PANTHER" id="PTHR38340">
    <property type="entry name" value="S-LAYER PROTEIN"/>
    <property type="match status" value="1"/>
</dbReference>
<dbReference type="Gene3D" id="2.150.10.10">
    <property type="entry name" value="Serralysin-like metalloprotease, C-terminal"/>
    <property type="match status" value="4"/>
</dbReference>
<evidence type="ECO:0000256" key="6">
    <source>
        <dbReference type="ARBA" id="ARBA00022737"/>
    </source>
</evidence>
<dbReference type="CDD" id="cd04277">
    <property type="entry name" value="ZnMc_serralysin_like"/>
    <property type="match status" value="1"/>
</dbReference>
<keyword evidence="5" id="KW-0800">Toxin</keyword>
<dbReference type="InterPro" id="IPR024079">
    <property type="entry name" value="MetalloPept_cat_dom_sf"/>
</dbReference>
<dbReference type="InterPro" id="IPR013858">
    <property type="entry name" value="Peptidase_M10B_C"/>
</dbReference>
<dbReference type="SUPFAM" id="SSF51120">
    <property type="entry name" value="beta-Roll"/>
    <property type="match status" value="4"/>
</dbReference>
<name>A0ABQ5ZBC8_9HYPH</name>
<dbReference type="PANTHER" id="PTHR38340:SF1">
    <property type="entry name" value="S-LAYER PROTEIN"/>
    <property type="match status" value="1"/>
</dbReference>
<feature type="compositionally biased region" description="Low complexity" evidence="9">
    <location>
        <begin position="555"/>
        <end position="568"/>
    </location>
</feature>
<sequence length="872" mass="90427">MYGTQWSGTVTYSFADAFSDFGPYPYTVTGFQQVSLQQQNAIQSILEGTVTSGTAMFTYGSFAQVSNLDISLAADPAGSSDLTIGQANFFDGTNLDTARVADFPRLDQDPSGGDVWFGDDYASYRTPLVGTYSWATHIHEFGHAMGLSHGHNAGTDIDGFEFAIPHDRDGMEFSVMTYRSYVGALTNGYTNEQYGYAQTLMMYDIAAIQHLYGANFNTNSGSTTYTWSTTTGEMFIDGVGQGKPGDGVSAIANRLFLTIWDGGGEDTYDFSNYTENAFIDLSPGGWSLASQIQRAYLGEGAYANGNIYNALLYNDDLRSLIENAIGGSGNDDIGGNVADNTLTGNGGNDILVGRGGDDTLNGGTGDDTLYGDFRTPANTYAGTGLFTENGDASNSSFATARNLDDAIGYRNDPNIEHSDTNPSVTITGTGDGNHDWFSFDVRTAGQITLDIDGTLDSYIELYDANGNLLAFNDDSSQDSGSTNIWQSFIAYTVTTPGRYYVKVGTYPGGSSIGIGLTYTLGIVLPDPVEADTGGSGNDTLNGGAGDDTLIGGAGNDTLNGGTGNDTADGGTGDDVFVLNGNQADFTWVQNQNGTWTVTDTRAGHEGIDTLKDVESLRFNDGTVVLQTVIVDPPSQPGDKVTIIDGTSGNDFLSGTGGADKISGYGGNDAIYAKGGDDVVYGGAGNDILGGGNGNDELRGGTGNDLLFGGAGHDSIFGGAGNDIAWAGSGNDTVRGADGNDLLGGGAGNDELRGGAGHDILFGGLGSDSLFGDKGNDELYGGAGRDQLNGGLGNDLLAGGAGADTFIFLKGEGNDVIRDFNAAQGDRISLGGQTYTVTSNDDGFALLHLSGGGTIVLNGIAADDILSGWFLAA</sequence>
<dbReference type="InterPro" id="IPR011049">
    <property type="entry name" value="Serralysin-like_metalloprot_C"/>
</dbReference>
<reference evidence="13" key="1">
    <citation type="journal article" date="2019" name="Int. J. Syst. Evol. Microbiol.">
        <title>The Global Catalogue of Microorganisms (GCM) 10K type strain sequencing project: providing services to taxonomists for standard genome sequencing and annotation.</title>
        <authorList>
            <consortium name="The Broad Institute Genomics Platform"/>
            <consortium name="The Broad Institute Genome Sequencing Center for Infectious Disease"/>
            <person name="Wu L."/>
            <person name="Ma J."/>
        </authorList>
    </citation>
    <scope>NUCLEOTIDE SEQUENCE [LARGE SCALE GENOMIC DNA]</scope>
    <source>
        <strain evidence="13">NBRC 102122</strain>
    </source>
</reference>
<dbReference type="PRINTS" id="PR01488">
    <property type="entry name" value="RTXTOXINA"/>
</dbReference>
<dbReference type="SUPFAM" id="SSF55486">
    <property type="entry name" value="Metalloproteases ('zincins'), catalytic domain"/>
    <property type="match status" value="1"/>
</dbReference>
<evidence type="ECO:0000313" key="13">
    <source>
        <dbReference type="Proteomes" id="UP001156702"/>
    </source>
</evidence>
<evidence type="ECO:0000259" key="10">
    <source>
        <dbReference type="Pfam" id="PF04151"/>
    </source>
</evidence>
<gene>
    <name evidence="12" type="ORF">GCM10007923_00300</name>
</gene>
<dbReference type="Pfam" id="PF04151">
    <property type="entry name" value="PPC"/>
    <property type="match status" value="1"/>
</dbReference>
<evidence type="ECO:0000256" key="2">
    <source>
        <dbReference type="ARBA" id="ARBA00004370"/>
    </source>
</evidence>
<evidence type="ECO:0000256" key="9">
    <source>
        <dbReference type="SAM" id="MobiDB-lite"/>
    </source>
</evidence>
<evidence type="ECO:0000256" key="5">
    <source>
        <dbReference type="ARBA" id="ARBA00022656"/>
    </source>
</evidence>
<protein>
    <recommendedName>
        <fullName evidence="14">Serralysin</fullName>
    </recommendedName>
</protein>
<comment type="caution">
    <text evidence="12">The sequence shown here is derived from an EMBL/GenBank/DDBJ whole genome shotgun (WGS) entry which is preliminary data.</text>
</comment>
<evidence type="ECO:0000256" key="7">
    <source>
        <dbReference type="ARBA" id="ARBA00023026"/>
    </source>
</evidence>
<evidence type="ECO:0000313" key="12">
    <source>
        <dbReference type="EMBL" id="GLR48826.1"/>
    </source>
</evidence>
<feature type="region of interest" description="Disordered" evidence="9">
    <location>
        <begin position="533"/>
        <end position="574"/>
    </location>
</feature>
<dbReference type="Pfam" id="PF08548">
    <property type="entry name" value="Peptidase_M10_C"/>
    <property type="match status" value="1"/>
</dbReference>
<evidence type="ECO:0000256" key="1">
    <source>
        <dbReference type="ARBA" id="ARBA00001913"/>
    </source>
</evidence>
<comment type="subcellular location">
    <subcellularLocation>
        <location evidence="2">Membrane</location>
    </subcellularLocation>
    <subcellularLocation>
        <location evidence="3">Secreted</location>
    </subcellularLocation>
</comment>
<feature type="domain" description="Peptidase M10 serralysin C-terminal" evidence="11">
    <location>
        <begin position="214"/>
        <end position="359"/>
    </location>
</feature>
<feature type="domain" description="Peptidase C-terminal archaeal/bacterial" evidence="10">
    <location>
        <begin position="435"/>
        <end position="503"/>
    </location>
</feature>
<dbReference type="InterPro" id="IPR018511">
    <property type="entry name" value="Hemolysin-typ_Ca-bd_CS"/>
</dbReference>
<dbReference type="Gene3D" id="3.40.390.10">
    <property type="entry name" value="Collagenase (Catalytic Domain)"/>
    <property type="match status" value="1"/>
</dbReference>
<dbReference type="Pfam" id="PF00353">
    <property type="entry name" value="HemolysinCabind"/>
    <property type="match status" value="4"/>
</dbReference>
<accession>A0ABQ5ZBC8</accession>
<dbReference type="PRINTS" id="PR00313">
    <property type="entry name" value="CABNDNGRPT"/>
</dbReference>